<reference evidence="2 3" key="1">
    <citation type="submission" date="2016-07" db="EMBL/GenBank/DDBJ databases">
        <title>Draft genome of the white-rot fungus Obba rivulosa 3A-2.</title>
        <authorList>
            <consortium name="DOE Joint Genome Institute"/>
            <person name="Miettinen O."/>
            <person name="Riley R."/>
            <person name="Acob R."/>
            <person name="Barry K."/>
            <person name="Cullen D."/>
            <person name="De Vries R."/>
            <person name="Hainaut M."/>
            <person name="Hatakka A."/>
            <person name="Henrissat B."/>
            <person name="Hilden K."/>
            <person name="Kuo R."/>
            <person name="Labutti K."/>
            <person name="Lipzen A."/>
            <person name="Makela M.R."/>
            <person name="Sandor L."/>
            <person name="Spatafora J.W."/>
            <person name="Grigoriev I.V."/>
            <person name="Hibbett D.S."/>
        </authorList>
    </citation>
    <scope>NUCLEOTIDE SEQUENCE [LARGE SCALE GENOMIC DNA]</scope>
    <source>
        <strain evidence="2 3">3A-2</strain>
    </source>
</reference>
<sequence>MQPAPQVRSPSIARVTSPAIFVPLRHLPPASPPSSATSIPGVSTALKPTTTPCPARQSLHDERVALRQPALQVLLAVGPLCVHAPVCRNAHCVMRSSSHCHLPSAASDRRMHSQDAAPLARARSWRTLQQQQFGINHMHTLYTRRALVVPAQTGFSLPPPARTTRSYSHKFGAQGALPALPPLLEHAHPAPSA</sequence>
<evidence type="ECO:0000256" key="1">
    <source>
        <dbReference type="SAM" id="MobiDB-lite"/>
    </source>
</evidence>
<gene>
    <name evidence="2" type="ORF">OBBRIDRAFT_791301</name>
</gene>
<keyword evidence="3" id="KW-1185">Reference proteome</keyword>
<dbReference type="EMBL" id="KV722369">
    <property type="protein sequence ID" value="OCH92424.1"/>
    <property type="molecule type" value="Genomic_DNA"/>
</dbReference>
<dbReference type="AlphaFoldDB" id="A0A8E2DN96"/>
<evidence type="ECO:0000313" key="2">
    <source>
        <dbReference type="EMBL" id="OCH92424.1"/>
    </source>
</evidence>
<protein>
    <submittedName>
        <fullName evidence="2">Uncharacterized protein</fullName>
    </submittedName>
</protein>
<dbReference type="Proteomes" id="UP000250043">
    <property type="component" value="Unassembled WGS sequence"/>
</dbReference>
<name>A0A8E2DN96_9APHY</name>
<evidence type="ECO:0000313" key="3">
    <source>
        <dbReference type="Proteomes" id="UP000250043"/>
    </source>
</evidence>
<accession>A0A8E2DN96</accession>
<feature type="region of interest" description="Disordered" evidence="1">
    <location>
        <begin position="30"/>
        <end position="55"/>
    </location>
</feature>
<proteinExistence type="predicted"/>
<organism evidence="2 3">
    <name type="scientific">Obba rivulosa</name>
    <dbReference type="NCBI Taxonomy" id="1052685"/>
    <lineage>
        <taxon>Eukaryota</taxon>
        <taxon>Fungi</taxon>
        <taxon>Dikarya</taxon>
        <taxon>Basidiomycota</taxon>
        <taxon>Agaricomycotina</taxon>
        <taxon>Agaricomycetes</taxon>
        <taxon>Polyporales</taxon>
        <taxon>Gelatoporiaceae</taxon>
        <taxon>Obba</taxon>
    </lineage>
</organism>